<comment type="caution">
    <text evidence="1">The sequence shown here is derived from an EMBL/GenBank/DDBJ whole genome shotgun (WGS) entry which is preliminary data.</text>
</comment>
<evidence type="ECO:0000313" key="1">
    <source>
        <dbReference type="EMBL" id="OPJ78369.1"/>
    </source>
</evidence>
<dbReference type="EMBL" id="LSYS01005191">
    <property type="protein sequence ID" value="OPJ78369.1"/>
    <property type="molecule type" value="Genomic_DNA"/>
</dbReference>
<sequence length="67" mass="7379">MAETRGADLEEIIMSVLQVSELHLHHMCRILAVFTSSITSEPGDKTSEPALQSQSQLCICLCCLLDM</sequence>
<name>A0A1V4K1P1_PATFA</name>
<keyword evidence="2" id="KW-1185">Reference proteome</keyword>
<organism evidence="1 2">
    <name type="scientific">Patagioenas fasciata monilis</name>
    <dbReference type="NCBI Taxonomy" id="372326"/>
    <lineage>
        <taxon>Eukaryota</taxon>
        <taxon>Metazoa</taxon>
        <taxon>Chordata</taxon>
        <taxon>Craniata</taxon>
        <taxon>Vertebrata</taxon>
        <taxon>Euteleostomi</taxon>
        <taxon>Archelosauria</taxon>
        <taxon>Archosauria</taxon>
        <taxon>Dinosauria</taxon>
        <taxon>Saurischia</taxon>
        <taxon>Theropoda</taxon>
        <taxon>Coelurosauria</taxon>
        <taxon>Aves</taxon>
        <taxon>Neognathae</taxon>
        <taxon>Neoaves</taxon>
        <taxon>Columbimorphae</taxon>
        <taxon>Columbiformes</taxon>
        <taxon>Columbidae</taxon>
        <taxon>Patagioenas</taxon>
    </lineage>
</organism>
<proteinExistence type="predicted"/>
<dbReference type="Proteomes" id="UP000190648">
    <property type="component" value="Unassembled WGS sequence"/>
</dbReference>
<evidence type="ECO:0000313" key="2">
    <source>
        <dbReference type="Proteomes" id="UP000190648"/>
    </source>
</evidence>
<protein>
    <submittedName>
        <fullName evidence="1">Uncharacterized protein</fullName>
    </submittedName>
</protein>
<accession>A0A1V4K1P1</accession>
<reference evidence="1 2" key="1">
    <citation type="submission" date="2016-02" db="EMBL/GenBank/DDBJ databases">
        <title>Band-tailed pigeon sequencing and assembly.</title>
        <authorList>
            <person name="Soares A.E."/>
            <person name="Novak B.J."/>
            <person name="Rice E.S."/>
            <person name="O'Connell B."/>
            <person name="Chang D."/>
            <person name="Weber S."/>
            <person name="Shapiro B."/>
        </authorList>
    </citation>
    <scope>NUCLEOTIDE SEQUENCE [LARGE SCALE GENOMIC DNA]</scope>
    <source>
        <strain evidence="1">BTP2013</strain>
        <tissue evidence="1">Blood</tissue>
    </source>
</reference>
<dbReference type="AlphaFoldDB" id="A0A1V4K1P1"/>
<gene>
    <name evidence="1" type="ORF">AV530_015307</name>
</gene>